<proteinExistence type="predicted"/>
<dbReference type="InterPro" id="IPR006311">
    <property type="entry name" value="TAT_signal"/>
</dbReference>
<gene>
    <name evidence="4" type="ORF">SAMN05414137_102236</name>
</gene>
<evidence type="ECO:0000259" key="3">
    <source>
        <dbReference type="Pfam" id="PF12671"/>
    </source>
</evidence>
<dbReference type="OrthoDB" id="3869892at2"/>
<feature type="region of interest" description="Disordered" evidence="1">
    <location>
        <begin position="255"/>
        <end position="286"/>
    </location>
</feature>
<feature type="compositionally biased region" description="Low complexity" evidence="1">
    <location>
        <begin position="40"/>
        <end position="49"/>
    </location>
</feature>
<dbReference type="EMBL" id="FOAZ01000002">
    <property type="protein sequence ID" value="SEK50258.1"/>
    <property type="molecule type" value="Genomic_DNA"/>
</dbReference>
<dbReference type="Pfam" id="PF12671">
    <property type="entry name" value="Amidase_6"/>
    <property type="match status" value="1"/>
</dbReference>
<feature type="signal peptide" evidence="2">
    <location>
        <begin position="1"/>
        <end position="33"/>
    </location>
</feature>
<sequence length="286" mass="29902">MSHTHGRRRAAARRLGATAFVAALALGAAPVLAAPASAAPAPAKSKPAAGHGHTRAHASTADEPSPVDTLMRDAEVRYANAHWNWTAWNDSTPVAFGADQPNYQCAEFVARSLAAAGLIPGLSPDAPQNDYFTYHAPNGEVYDLLLISDLPQYHNLADYLHDSGIGVDLGDHPELAQPGDVVVTYAGPGGTKSHTGLVVTAQTATSEPLVDGHNHARNGYGYHYFAPSHLVQLVPDALAEVWTWTLEQELLHGPLQPAPAPSGSGTTQAPRLGTAPLLGDPAGPQV</sequence>
<protein>
    <submittedName>
        <fullName evidence="4">Putative amidase domain-containing protein</fullName>
    </submittedName>
</protein>
<keyword evidence="2" id="KW-0732">Signal</keyword>
<dbReference type="InterPro" id="IPR024301">
    <property type="entry name" value="Amidase_6"/>
</dbReference>
<name>A0A1H7HJB8_STRJI</name>
<evidence type="ECO:0000256" key="1">
    <source>
        <dbReference type="SAM" id="MobiDB-lite"/>
    </source>
</evidence>
<evidence type="ECO:0000313" key="5">
    <source>
        <dbReference type="Proteomes" id="UP000183015"/>
    </source>
</evidence>
<organism evidence="4 5">
    <name type="scientific">Streptacidiphilus jiangxiensis</name>
    <dbReference type="NCBI Taxonomy" id="235985"/>
    <lineage>
        <taxon>Bacteria</taxon>
        <taxon>Bacillati</taxon>
        <taxon>Actinomycetota</taxon>
        <taxon>Actinomycetes</taxon>
        <taxon>Kitasatosporales</taxon>
        <taxon>Streptomycetaceae</taxon>
        <taxon>Streptacidiphilus</taxon>
    </lineage>
</organism>
<evidence type="ECO:0000313" key="4">
    <source>
        <dbReference type="EMBL" id="SEK50258.1"/>
    </source>
</evidence>
<feature type="region of interest" description="Disordered" evidence="1">
    <location>
        <begin position="40"/>
        <end position="67"/>
    </location>
</feature>
<dbReference type="PROSITE" id="PS51318">
    <property type="entry name" value="TAT"/>
    <property type="match status" value="1"/>
</dbReference>
<feature type="chain" id="PRO_5038337233" evidence="2">
    <location>
        <begin position="34"/>
        <end position="286"/>
    </location>
</feature>
<accession>A0A1H7HJB8</accession>
<dbReference type="RefSeq" id="WP_042448645.1">
    <property type="nucleotide sequence ID" value="NZ_BBPN01000014.1"/>
</dbReference>
<feature type="domain" description="Putative amidase" evidence="3">
    <location>
        <begin position="72"/>
        <end position="218"/>
    </location>
</feature>
<dbReference type="Proteomes" id="UP000183015">
    <property type="component" value="Unassembled WGS sequence"/>
</dbReference>
<reference evidence="5" key="1">
    <citation type="submission" date="2016-10" db="EMBL/GenBank/DDBJ databases">
        <authorList>
            <person name="Varghese N."/>
        </authorList>
    </citation>
    <scope>NUCLEOTIDE SEQUENCE [LARGE SCALE GENOMIC DNA]</scope>
    <source>
        <strain evidence="5">DSM 45096 / BCRC 16803 / CGMCC 4.1857 / CIP 109030 / JCM 12277 / KCTC 19219 / NBRC 100920 / 33214</strain>
    </source>
</reference>
<keyword evidence="5" id="KW-1185">Reference proteome</keyword>
<dbReference type="AlphaFoldDB" id="A0A1H7HJB8"/>
<evidence type="ECO:0000256" key="2">
    <source>
        <dbReference type="SAM" id="SignalP"/>
    </source>
</evidence>
<dbReference type="eggNOG" id="ENOG5030PV8">
    <property type="taxonomic scope" value="Bacteria"/>
</dbReference>